<feature type="non-terminal residue" evidence="7">
    <location>
        <position position="147"/>
    </location>
</feature>
<dbReference type="EMBL" id="KK112933">
    <property type="protein sequence ID" value="KFM58893.1"/>
    <property type="molecule type" value="Genomic_DNA"/>
</dbReference>
<dbReference type="GO" id="GO:0005524">
    <property type="term" value="F:ATP binding"/>
    <property type="evidence" value="ECO:0007669"/>
    <property type="project" value="UniProtKB-UniRule"/>
</dbReference>
<dbReference type="GO" id="GO:0006750">
    <property type="term" value="P:glutathione biosynthetic process"/>
    <property type="evidence" value="ECO:0007669"/>
    <property type="project" value="UniProtKB-UniRule"/>
</dbReference>
<evidence type="ECO:0000256" key="3">
    <source>
        <dbReference type="ARBA" id="ARBA00022684"/>
    </source>
</evidence>
<comment type="catalytic activity">
    <reaction evidence="6">
        <text>L-cysteine + L-glutamate + ATP = gamma-L-glutamyl-L-cysteine + ADP + phosphate + H(+)</text>
        <dbReference type="Rhea" id="RHEA:13285"/>
        <dbReference type="ChEBI" id="CHEBI:15378"/>
        <dbReference type="ChEBI" id="CHEBI:29985"/>
        <dbReference type="ChEBI" id="CHEBI:30616"/>
        <dbReference type="ChEBI" id="CHEBI:35235"/>
        <dbReference type="ChEBI" id="CHEBI:43474"/>
        <dbReference type="ChEBI" id="CHEBI:58173"/>
        <dbReference type="ChEBI" id="CHEBI:456216"/>
        <dbReference type="EC" id="6.3.2.2"/>
    </reaction>
</comment>
<evidence type="ECO:0000256" key="6">
    <source>
        <dbReference type="RuleBase" id="RU367135"/>
    </source>
</evidence>
<accession>A0A087T1A4</accession>
<dbReference type="AlphaFoldDB" id="A0A087T1A4"/>
<dbReference type="Pfam" id="PF03074">
    <property type="entry name" value="GCS"/>
    <property type="match status" value="1"/>
</dbReference>
<dbReference type="Proteomes" id="UP000054359">
    <property type="component" value="Unassembled WGS sequence"/>
</dbReference>
<dbReference type="OrthoDB" id="7939818at2759"/>
<dbReference type="GO" id="GO:0017109">
    <property type="term" value="C:glutamate-cysteine ligase complex"/>
    <property type="evidence" value="ECO:0007669"/>
    <property type="project" value="TreeGrafter"/>
</dbReference>
<dbReference type="STRING" id="407821.A0A087T1A4"/>
<comment type="pathway">
    <text evidence="6">Sulfur metabolism; glutathione biosynthesis; glutathione from L-cysteine and L-glutamate: step 1/2.</text>
</comment>
<dbReference type="PANTHER" id="PTHR11164">
    <property type="entry name" value="GLUTAMATE CYSTEINE LIGASE"/>
    <property type="match status" value="1"/>
</dbReference>
<dbReference type="EC" id="6.3.2.2" evidence="1 6"/>
<evidence type="ECO:0000313" key="8">
    <source>
        <dbReference type="Proteomes" id="UP000054359"/>
    </source>
</evidence>
<evidence type="ECO:0000256" key="1">
    <source>
        <dbReference type="ARBA" id="ARBA00012220"/>
    </source>
</evidence>
<reference evidence="7 8" key="1">
    <citation type="submission" date="2013-11" db="EMBL/GenBank/DDBJ databases">
        <title>Genome sequencing of Stegodyphus mimosarum.</title>
        <authorList>
            <person name="Bechsgaard J."/>
        </authorList>
    </citation>
    <scope>NUCLEOTIDE SEQUENCE [LARGE SCALE GENOMIC DNA]</scope>
</reference>
<dbReference type="GO" id="GO:0004357">
    <property type="term" value="F:glutamate-cysteine ligase activity"/>
    <property type="evidence" value="ECO:0007669"/>
    <property type="project" value="UniProtKB-UniRule"/>
</dbReference>
<organism evidence="7 8">
    <name type="scientific">Stegodyphus mimosarum</name>
    <name type="common">African social velvet spider</name>
    <dbReference type="NCBI Taxonomy" id="407821"/>
    <lineage>
        <taxon>Eukaryota</taxon>
        <taxon>Metazoa</taxon>
        <taxon>Ecdysozoa</taxon>
        <taxon>Arthropoda</taxon>
        <taxon>Chelicerata</taxon>
        <taxon>Arachnida</taxon>
        <taxon>Araneae</taxon>
        <taxon>Araneomorphae</taxon>
        <taxon>Entelegynae</taxon>
        <taxon>Eresoidea</taxon>
        <taxon>Eresidae</taxon>
        <taxon>Stegodyphus</taxon>
    </lineage>
</organism>
<comment type="similarity">
    <text evidence="6">Belongs to the glutamate--cysteine ligase type 3 family.</text>
</comment>
<dbReference type="InterPro" id="IPR004308">
    <property type="entry name" value="GCS"/>
</dbReference>
<evidence type="ECO:0000313" key="7">
    <source>
        <dbReference type="EMBL" id="KFM58893.1"/>
    </source>
</evidence>
<dbReference type="PANTHER" id="PTHR11164:SF0">
    <property type="entry name" value="GLUTAMATE--CYSTEINE LIGASE CATALYTIC SUBUNIT"/>
    <property type="match status" value="1"/>
</dbReference>
<evidence type="ECO:0000256" key="4">
    <source>
        <dbReference type="ARBA" id="ARBA00022741"/>
    </source>
</evidence>
<keyword evidence="4 6" id="KW-0547">Nucleotide-binding</keyword>
<keyword evidence="5 6" id="KW-0067">ATP-binding</keyword>
<evidence type="ECO:0000256" key="5">
    <source>
        <dbReference type="ARBA" id="ARBA00022840"/>
    </source>
</evidence>
<keyword evidence="8" id="KW-1185">Reference proteome</keyword>
<evidence type="ECO:0000256" key="2">
    <source>
        <dbReference type="ARBA" id="ARBA00022598"/>
    </source>
</evidence>
<dbReference type="OMA" id="NDASCPE"/>
<keyword evidence="3 6" id="KW-0317">Glutathione biosynthesis</keyword>
<name>A0A087T1A4_STEMI</name>
<proteinExistence type="inferred from homology"/>
<dbReference type="FunFam" id="1.10.8.960:FF:000001">
    <property type="entry name" value="Glutamate--cysteine ligase catalytic subunit"/>
    <property type="match status" value="1"/>
</dbReference>
<protein>
    <recommendedName>
        <fullName evidence="1 6">Glutamate--cysteine ligase</fullName>
        <ecNumber evidence="1 6">6.3.2.2</ecNumber>
    </recommendedName>
    <alternativeName>
        <fullName evidence="6">Gamma-ECS</fullName>
    </alternativeName>
    <alternativeName>
        <fullName evidence="6">Gamma-glutamylcysteine synthetase</fullName>
    </alternativeName>
</protein>
<sequence length="147" mass="16900">MAECCSSDECQYTLMTINEIINGKENEFPGLVPLIQKFLTSMDIDVDTQCSIQQYLKLIQLRAKGELMTTARWIRNFVAKHPSYKFDSVVNERINYDLLTTVDRITQGKEECPEILGHPTSRTREHIPNAVRKAEKSYSNLITEKVT</sequence>
<dbReference type="UniPathway" id="UPA00142">
    <property type="reaction ID" value="UER00209"/>
</dbReference>
<keyword evidence="2 6" id="KW-0436">Ligase</keyword>
<gene>
    <name evidence="7" type="ORF">X975_06816</name>
</gene>
<dbReference type="Gene3D" id="1.10.8.960">
    <property type="match status" value="1"/>
</dbReference>